<proteinExistence type="inferred from homology"/>
<dbReference type="InterPro" id="IPR000223">
    <property type="entry name" value="Pept_S26A_signal_pept_1"/>
</dbReference>
<dbReference type="PANTHER" id="PTHR43390">
    <property type="entry name" value="SIGNAL PEPTIDASE I"/>
    <property type="match status" value="1"/>
</dbReference>
<dbReference type="EMBL" id="BAAAPO010000042">
    <property type="protein sequence ID" value="GAA1801616.1"/>
    <property type="molecule type" value="Genomic_DNA"/>
</dbReference>
<dbReference type="InterPro" id="IPR019758">
    <property type="entry name" value="Pept_S26A_signal_pept_1_CS"/>
</dbReference>
<dbReference type="EC" id="3.4.21.89" evidence="4 7"/>
<dbReference type="Gene3D" id="2.10.109.10">
    <property type="entry name" value="Umud Fragment, subunit A"/>
    <property type="match status" value="1"/>
</dbReference>
<feature type="region of interest" description="Disordered" evidence="8">
    <location>
        <begin position="1"/>
        <end position="36"/>
    </location>
</feature>
<dbReference type="Proteomes" id="UP001499938">
    <property type="component" value="Unassembled WGS sequence"/>
</dbReference>
<dbReference type="InterPro" id="IPR019756">
    <property type="entry name" value="Pept_S26A_signal_pept_1_Ser-AS"/>
</dbReference>
<name>A0ABN2LX12_9MICO</name>
<dbReference type="CDD" id="cd06530">
    <property type="entry name" value="S26_SPase_I"/>
    <property type="match status" value="1"/>
</dbReference>
<keyword evidence="6 7" id="KW-0378">Hydrolase</keyword>
<comment type="caution">
    <text evidence="10">The sequence shown here is derived from an EMBL/GenBank/DDBJ whole genome shotgun (WGS) entry which is preliminary data.</text>
</comment>
<evidence type="ECO:0000256" key="3">
    <source>
        <dbReference type="ARBA" id="ARBA00009370"/>
    </source>
</evidence>
<dbReference type="PROSITE" id="PS00501">
    <property type="entry name" value="SPASE_I_1"/>
    <property type="match status" value="1"/>
</dbReference>
<keyword evidence="7" id="KW-1133">Transmembrane helix</keyword>
<protein>
    <recommendedName>
        <fullName evidence="4 7">Signal peptidase I</fullName>
        <ecNumber evidence="4 7">3.4.21.89</ecNumber>
    </recommendedName>
</protein>
<keyword evidence="5 7" id="KW-0645">Protease</keyword>
<evidence type="ECO:0000256" key="8">
    <source>
        <dbReference type="SAM" id="MobiDB-lite"/>
    </source>
</evidence>
<dbReference type="PANTHER" id="PTHR43390:SF1">
    <property type="entry name" value="CHLOROPLAST PROCESSING PEPTIDASE"/>
    <property type="match status" value="1"/>
</dbReference>
<comment type="catalytic activity">
    <reaction evidence="1 7">
        <text>Cleavage of hydrophobic, N-terminal signal or leader sequences from secreted and periplasmic proteins.</text>
        <dbReference type="EC" id="3.4.21.89"/>
    </reaction>
</comment>
<evidence type="ECO:0000256" key="7">
    <source>
        <dbReference type="RuleBase" id="RU362042"/>
    </source>
</evidence>
<dbReference type="PROSITE" id="PS00761">
    <property type="entry name" value="SPASE_I_3"/>
    <property type="match status" value="1"/>
</dbReference>
<accession>A0ABN2LX12</accession>
<dbReference type="InterPro" id="IPR019533">
    <property type="entry name" value="Peptidase_S26"/>
</dbReference>
<evidence type="ECO:0000256" key="5">
    <source>
        <dbReference type="ARBA" id="ARBA00022670"/>
    </source>
</evidence>
<evidence type="ECO:0000313" key="10">
    <source>
        <dbReference type="EMBL" id="GAA1801616.1"/>
    </source>
</evidence>
<keyword evidence="7" id="KW-0812">Transmembrane</keyword>
<dbReference type="NCBIfam" id="TIGR02227">
    <property type="entry name" value="sigpep_I_bact"/>
    <property type="match status" value="1"/>
</dbReference>
<keyword evidence="11" id="KW-1185">Reference proteome</keyword>
<keyword evidence="7" id="KW-0472">Membrane</keyword>
<dbReference type="InterPro" id="IPR036286">
    <property type="entry name" value="LexA/Signal_pep-like_sf"/>
</dbReference>
<evidence type="ECO:0000313" key="11">
    <source>
        <dbReference type="Proteomes" id="UP001499938"/>
    </source>
</evidence>
<feature type="domain" description="Peptidase S26" evidence="9">
    <location>
        <begin position="52"/>
        <end position="247"/>
    </location>
</feature>
<dbReference type="Pfam" id="PF10502">
    <property type="entry name" value="Peptidase_S26"/>
    <property type="match status" value="1"/>
</dbReference>
<organism evidence="10 11">
    <name type="scientific">Nostocoides veronense</name>
    <dbReference type="NCBI Taxonomy" id="330836"/>
    <lineage>
        <taxon>Bacteria</taxon>
        <taxon>Bacillati</taxon>
        <taxon>Actinomycetota</taxon>
        <taxon>Actinomycetes</taxon>
        <taxon>Micrococcales</taxon>
        <taxon>Intrasporangiaceae</taxon>
        <taxon>Nostocoides</taxon>
    </lineage>
</organism>
<reference evidence="10 11" key="1">
    <citation type="journal article" date="2019" name="Int. J. Syst. Evol. Microbiol.">
        <title>The Global Catalogue of Microorganisms (GCM) 10K type strain sequencing project: providing services to taxonomists for standard genome sequencing and annotation.</title>
        <authorList>
            <consortium name="The Broad Institute Genomics Platform"/>
            <consortium name="The Broad Institute Genome Sequencing Center for Infectious Disease"/>
            <person name="Wu L."/>
            <person name="Ma J."/>
        </authorList>
    </citation>
    <scope>NUCLEOTIDE SEQUENCE [LARGE SCALE GENOMIC DNA]</scope>
    <source>
        <strain evidence="10 11">JCM 15592</strain>
    </source>
</reference>
<comment type="subcellular location">
    <subcellularLocation>
        <location evidence="2">Cell membrane</location>
        <topology evidence="2">Single-pass type II membrane protein</topology>
    </subcellularLocation>
    <subcellularLocation>
        <location evidence="7">Membrane</location>
        <topology evidence="7">Single-pass type II membrane protein</topology>
    </subcellularLocation>
</comment>
<dbReference type="PRINTS" id="PR00727">
    <property type="entry name" value="LEADERPTASE"/>
</dbReference>
<gene>
    <name evidence="10" type="ORF">GCM10009811_26740</name>
</gene>
<evidence type="ECO:0000256" key="4">
    <source>
        <dbReference type="ARBA" id="ARBA00013208"/>
    </source>
</evidence>
<dbReference type="RefSeq" id="WP_344086325.1">
    <property type="nucleotide sequence ID" value="NZ_BAAAPO010000042.1"/>
</dbReference>
<evidence type="ECO:0000256" key="1">
    <source>
        <dbReference type="ARBA" id="ARBA00000677"/>
    </source>
</evidence>
<feature type="transmembrane region" description="Helical" evidence="7">
    <location>
        <begin position="54"/>
        <end position="77"/>
    </location>
</feature>
<comment type="similarity">
    <text evidence="3 7">Belongs to the peptidase S26 family.</text>
</comment>
<evidence type="ECO:0000256" key="2">
    <source>
        <dbReference type="ARBA" id="ARBA00004401"/>
    </source>
</evidence>
<evidence type="ECO:0000256" key="6">
    <source>
        <dbReference type="ARBA" id="ARBA00022801"/>
    </source>
</evidence>
<evidence type="ECO:0000259" key="9">
    <source>
        <dbReference type="Pfam" id="PF10502"/>
    </source>
</evidence>
<dbReference type="SUPFAM" id="SSF51306">
    <property type="entry name" value="LexA/Signal peptidase"/>
    <property type="match status" value="1"/>
</dbReference>
<sequence>MTTPPDSEVPADARYPQHTGVRPPDAPTGEPDDETVAPAGRSFLGHVGAAVRELVIVGAIALLLSFLVKTFLVQAFYIPSESMESTLVKNDRVIVSKLTPDVIGLKRGDVVVFADPDHWLAPEPSVNRGPILNAVTKGLTFVGLLPDKAEGHLIKRVIGLPGDHVVCCDAAGRLSINDSVIAEPYVKAGEKPSQITFDITVPADRIWVMGDNRGHSSDSRLHDDTGDGSTGSVPVNLVVGRAVALVWPVQRWDWLSNYSATYTHVPAP</sequence>